<dbReference type="AlphaFoldDB" id="A0A198UN68"/>
<evidence type="ECO:0000313" key="2">
    <source>
        <dbReference type="Proteomes" id="UP000078228"/>
    </source>
</evidence>
<sequence length="74" mass="8660">MQNCLKIRGFERIHDVNFLNDEFNLITPIIACQAMMRPNYKLILSICHISYAILNLPSDDDGCKKPLFFHYLKT</sequence>
<keyword evidence="2" id="KW-1185">Reference proteome</keyword>
<evidence type="ECO:0000313" key="1">
    <source>
        <dbReference type="EMBL" id="OAU96687.1"/>
    </source>
</evidence>
<reference evidence="1 2" key="1">
    <citation type="journal article" date="2016" name="Genome Biol. Evol.">
        <title>Comparative Genomic Analyses of the Moraxella catarrhalis Serosensitive and Seroresistant Lineages Demonstrate Their Independent Evolution.</title>
        <authorList>
            <person name="Earl J.P."/>
            <person name="de Vries S.P."/>
            <person name="Ahmed A."/>
            <person name="Powell E."/>
            <person name="Schultz M.P."/>
            <person name="Hermans P.W."/>
            <person name="Hill D.J."/>
            <person name="Zhou Z."/>
            <person name="Constantinidou C.I."/>
            <person name="Hu F.Z."/>
            <person name="Bootsma H.J."/>
            <person name="Ehrlich G.D."/>
        </authorList>
    </citation>
    <scope>NUCLEOTIDE SEQUENCE [LARGE SCALE GENOMIC DNA]</scope>
    <source>
        <strain evidence="1 2">Z7542</strain>
    </source>
</reference>
<protein>
    <submittedName>
        <fullName evidence="1">Uncharacterized protein</fullName>
    </submittedName>
</protein>
<comment type="caution">
    <text evidence="1">The sequence shown here is derived from an EMBL/GenBank/DDBJ whole genome shotgun (WGS) entry which is preliminary data.</text>
</comment>
<organism evidence="1 2">
    <name type="scientific">Moraxella catarrhalis</name>
    <name type="common">Branhamella catarrhalis</name>
    <dbReference type="NCBI Taxonomy" id="480"/>
    <lineage>
        <taxon>Bacteria</taxon>
        <taxon>Pseudomonadati</taxon>
        <taxon>Pseudomonadota</taxon>
        <taxon>Gammaproteobacteria</taxon>
        <taxon>Moraxellales</taxon>
        <taxon>Moraxellaceae</taxon>
        <taxon>Moraxella</taxon>
    </lineage>
</organism>
<accession>A0A198UN68</accession>
<gene>
    <name evidence="1" type="ORF">AO384_0848</name>
</gene>
<dbReference type="Proteomes" id="UP000078228">
    <property type="component" value="Unassembled WGS sequence"/>
</dbReference>
<dbReference type="EMBL" id="LXHC01000016">
    <property type="protein sequence ID" value="OAU96687.1"/>
    <property type="molecule type" value="Genomic_DNA"/>
</dbReference>
<proteinExistence type="predicted"/>
<name>A0A198UN68_MORCA</name>